<gene>
    <name evidence="1" type="ORF">CLOHYLEM_05720</name>
</gene>
<dbReference type="eggNOG" id="COG4332">
    <property type="taxonomic scope" value="Bacteria"/>
</dbReference>
<dbReference type="InterPro" id="IPR009412">
    <property type="entry name" value="DUF1062"/>
</dbReference>
<evidence type="ECO:0000313" key="1">
    <source>
        <dbReference type="EMBL" id="EEG73715.1"/>
    </source>
</evidence>
<comment type="caution">
    <text evidence="1">The sequence shown here is derived from an EMBL/GenBank/DDBJ whole genome shotgun (WGS) entry which is preliminary data.</text>
</comment>
<dbReference type="HOGENOM" id="CLU_2367886_0_0_9"/>
<accession>C0C261</accession>
<dbReference type="EMBL" id="ABYI02000022">
    <property type="protein sequence ID" value="EEG73715.1"/>
    <property type="molecule type" value="Genomic_DNA"/>
</dbReference>
<keyword evidence="2" id="KW-1185">Reference proteome</keyword>
<sequence length="95" mass="9998">MGLLRANGAAVRTPVLTIDGEDLPPDGSAELHLACPHPLNVTVSSILRQKLSLSRRRLEQLIENGTLKGTSGADLMRQKLSGTVIVTVNGSVTGL</sequence>
<dbReference type="AlphaFoldDB" id="C0C261"/>
<protein>
    <submittedName>
        <fullName evidence="1">Uncharacterized protein</fullName>
    </submittedName>
</protein>
<dbReference type="Pfam" id="PF06353">
    <property type="entry name" value="DUF1062"/>
    <property type="match status" value="1"/>
</dbReference>
<evidence type="ECO:0000313" key="2">
    <source>
        <dbReference type="Proteomes" id="UP000004893"/>
    </source>
</evidence>
<dbReference type="Proteomes" id="UP000004893">
    <property type="component" value="Unassembled WGS sequence"/>
</dbReference>
<name>C0C261_9FIRM</name>
<organism evidence="1 2">
    <name type="scientific">[Clostridium] hylemonae DSM 15053</name>
    <dbReference type="NCBI Taxonomy" id="553973"/>
    <lineage>
        <taxon>Bacteria</taxon>
        <taxon>Bacillati</taxon>
        <taxon>Bacillota</taxon>
        <taxon>Clostridia</taxon>
        <taxon>Lachnospirales</taxon>
        <taxon>Lachnospiraceae</taxon>
    </lineage>
</organism>
<reference evidence="1" key="2">
    <citation type="submission" date="2013-06" db="EMBL/GenBank/DDBJ databases">
        <title>Draft genome sequence of Clostridium hylemonae (DSM 15053).</title>
        <authorList>
            <person name="Sudarsanam P."/>
            <person name="Ley R."/>
            <person name="Guruge J."/>
            <person name="Turnbaugh P.J."/>
            <person name="Mahowald M."/>
            <person name="Liep D."/>
            <person name="Gordon J."/>
        </authorList>
    </citation>
    <scope>NUCLEOTIDE SEQUENCE</scope>
    <source>
        <strain evidence="1">DSM 15053</strain>
    </source>
</reference>
<proteinExistence type="predicted"/>
<reference evidence="1" key="1">
    <citation type="submission" date="2009-02" db="EMBL/GenBank/DDBJ databases">
        <authorList>
            <person name="Fulton L."/>
            <person name="Clifton S."/>
            <person name="Fulton B."/>
            <person name="Xu J."/>
            <person name="Minx P."/>
            <person name="Pepin K.H."/>
            <person name="Johnson M."/>
            <person name="Bhonagiri V."/>
            <person name="Nash W.E."/>
            <person name="Mardis E.R."/>
            <person name="Wilson R.K."/>
        </authorList>
    </citation>
    <scope>NUCLEOTIDE SEQUENCE [LARGE SCALE GENOMIC DNA]</scope>
    <source>
        <strain evidence="1">DSM 15053</strain>
    </source>
</reference>